<evidence type="ECO:0000313" key="4">
    <source>
        <dbReference type="Proteomes" id="UP001341840"/>
    </source>
</evidence>
<gene>
    <name evidence="3" type="ORF">PIB30_066082</name>
</gene>
<keyword evidence="2" id="KW-0732">Signal</keyword>
<dbReference type="Proteomes" id="UP001341840">
    <property type="component" value="Unassembled WGS sequence"/>
</dbReference>
<evidence type="ECO:0008006" key="5">
    <source>
        <dbReference type="Google" id="ProtNLM"/>
    </source>
</evidence>
<sequence length="127" mass="14251">MLLLLLWGVGANVRHGGGGEKEVILVDEAQEQDPLSGGIRWNYRGERELLKSEKYGNGWKEGTQGGRGSWVGKRRPNDKMDWPNRQICCAHEITMDDTWALFSSKHHFPITVALRIVVLCGSGLHRA</sequence>
<accession>A0ABU6XK13</accession>
<evidence type="ECO:0000256" key="1">
    <source>
        <dbReference type="SAM" id="MobiDB-lite"/>
    </source>
</evidence>
<evidence type="ECO:0000256" key="2">
    <source>
        <dbReference type="SAM" id="SignalP"/>
    </source>
</evidence>
<evidence type="ECO:0000313" key="3">
    <source>
        <dbReference type="EMBL" id="MED6198412.1"/>
    </source>
</evidence>
<proteinExistence type="predicted"/>
<reference evidence="3 4" key="1">
    <citation type="journal article" date="2023" name="Plants (Basel)">
        <title>Bridging the Gap: Combining Genomics and Transcriptomics Approaches to Understand Stylosanthes scabra, an Orphan Legume from the Brazilian Caatinga.</title>
        <authorList>
            <person name="Ferreira-Neto J.R.C."/>
            <person name="da Silva M.D."/>
            <person name="Binneck E."/>
            <person name="de Melo N.F."/>
            <person name="da Silva R.H."/>
            <person name="de Melo A.L.T.M."/>
            <person name="Pandolfi V."/>
            <person name="Bustamante F.O."/>
            <person name="Brasileiro-Vidal A.C."/>
            <person name="Benko-Iseppon A.M."/>
        </authorList>
    </citation>
    <scope>NUCLEOTIDE SEQUENCE [LARGE SCALE GENOMIC DNA]</scope>
    <source>
        <tissue evidence="3">Leaves</tissue>
    </source>
</reference>
<comment type="caution">
    <text evidence="3">The sequence shown here is derived from an EMBL/GenBank/DDBJ whole genome shotgun (WGS) entry which is preliminary data.</text>
</comment>
<feature type="chain" id="PRO_5046551945" description="Secreted protein" evidence="2">
    <location>
        <begin position="19"/>
        <end position="127"/>
    </location>
</feature>
<dbReference type="EMBL" id="JASCZI010212117">
    <property type="protein sequence ID" value="MED6198412.1"/>
    <property type="molecule type" value="Genomic_DNA"/>
</dbReference>
<protein>
    <recommendedName>
        <fullName evidence="5">Secreted protein</fullName>
    </recommendedName>
</protein>
<feature type="signal peptide" evidence="2">
    <location>
        <begin position="1"/>
        <end position="18"/>
    </location>
</feature>
<feature type="region of interest" description="Disordered" evidence="1">
    <location>
        <begin position="58"/>
        <end position="78"/>
    </location>
</feature>
<organism evidence="3 4">
    <name type="scientific">Stylosanthes scabra</name>
    <dbReference type="NCBI Taxonomy" id="79078"/>
    <lineage>
        <taxon>Eukaryota</taxon>
        <taxon>Viridiplantae</taxon>
        <taxon>Streptophyta</taxon>
        <taxon>Embryophyta</taxon>
        <taxon>Tracheophyta</taxon>
        <taxon>Spermatophyta</taxon>
        <taxon>Magnoliopsida</taxon>
        <taxon>eudicotyledons</taxon>
        <taxon>Gunneridae</taxon>
        <taxon>Pentapetalae</taxon>
        <taxon>rosids</taxon>
        <taxon>fabids</taxon>
        <taxon>Fabales</taxon>
        <taxon>Fabaceae</taxon>
        <taxon>Papilionoideae</taxon>
        <taxon>50 kb inversion clade</taxon>
        <taxon>dalbergioids sensu lato</taxon>
        <taxon>Dalbergieae</taxon>
        <taxon>Pterocarpus clade</taxon>
        <taxon>Stylosanthes</taxon>
    </lineage>
</organism>
<name>A0ABU6XK13_9FABA</name>
<keyword evidence="4" id="KW-1185">Reference proteome</keyword>